<evidence type="ECO:0000256" key="2">
    <source>
        <dbReference type="ARBA" id="ARBA00022801"/>
    </source>
</evidence>
<comment type="caution">
    <text evidence="5">The sequence shown here is derived from an EMBL/GenBank/DDBJ whole genome shotgun (WGS) entry which is preliminary data.</text>
</comment>
<evidence type="ECO:0000256" key="4">
    <source>
        <dbReference type="PROSITE-ProRule" id="PRU00742"/>
    </source>
</evidence>
<keyword evidence="2 5" id="KW-0378">Hydrolase</keyword>
<reference evidence="5 6" key="1">
    <citation type="submission" date="2020-02" db="EMBL/GenBank/DDBJ databases">
        <title>Sequencing the genomes of 1000 actinobacteria strains.</title>
        <authorList>
            <person name="Klenk H.-P."/>
        </authorList>
    </citation>
    <scope>NUCLEOTIDE SEQUENCE [LARGE SCALE GENOMIC DNA]</scope>
    <source>
        <strain evidence="5 6">DSM 27960</strain>
    </source>
</reference>
<dbReference type="RefSeq" id="WP_341777963.1">
    <property type="nucleotide sequence ID" value="NZ_JAAMOX010000003.1"/>
</dbReference>
<sequence>MSIDVVVFPQWQGSDSARAMRLCDGASILQSELNVPDYRVVDVPSEAGDSLGTAVKRISSLQHARRSALEVLRGTTGPVVTLGGDCASDLASIDYALGLYGSKNTAVIWCDAHADLNTPATSPSGAFSGMVLRALLGEGPDELPVEHPILPHNLILVGGRDYDDAEAALIDTLGIRLVTANELADPLALGTAVAATGATHAYVHLDLDVIDPAEFESVHSPVPFGPSVADLTASVRGIREHAASAGGSICEFAPESDDPQAAGDDLTTVLRLIGAITA</sequence>
<protein>
    <submittedName>
        <fullName evidence="5">Arginase</fullName>
        <ecNumber evidence="5">3.5.3.1</ecNumber>
    </submittedName>
</protein>
<dbReference type="EC" id="3.5.3.1" evidence="5"/>
<dbReference type="EMBL" id="JAAMOX010000003">
    <property type="protein sequence ID" value="NIH54955.1"/>
    <property type="molecule type" value="Genomic_DNA"/>
</dbReference>
<evidence type="ECO:0000256" key="1">
    <source>
        <dbReference type="ARBA" id="ARBA00022723"/>
    </source>
</evidence>
<dbReference type="CDD" id="cd09999">
    <property type="entry name" value="Arginase-like_1"/>
    <property type="match status" value="1"/>
</dbReference>
<dbReference type="GO" id="GO:0030145">
    <property type="term" value="F:manganese ion binding"/>
    <property type="evidence" value="ECO:0007669"/>
    <property type="project" value="TreeGrafter"/>
</dbReference>
<name>A0A7X5TU73_9MICO</name>
<dbReference type="PRINTS" id="PR00116">
    <property type="entry name" value="ARGINASE"/>
</dbReference>
<keyword evidence="3" id="KW-0464">Manganese</keyword>
<comment type="similarity">
    <text evidence="4">Belongs to the arginase family.</text>
</comment>
<organism evidence="5 6">
    <name type="scientific">Lysinibacter cavernae</name>
    <dbReference type="NCBI Taxonomy" id="1640652"/>
    <lineage>
        <taxon>Bacteria</taxon>
        <taxon>Bacillati</taxon>
        <taxon>Actinomycetota</taxon>
        <taxon>Actinomycetes</taxon>
        <taxon>Micrococcales</taxon>
        <taxon>Microbacteriaceae</taxon>
        <taxon>Lysinibacter</taxon>
    </lineage>
</organism>
<dbReference type="PANTHER" id="PTHR43782:SF3">
    <property type="entry name" value="ARGINASE"/>
    <property type="match status" value="1"/>
</dbReference>
<keyword evidence="1" id="KW-0479">Metal-binding</keyword>
<dbReference type="Gene3D" id="3.40.800.10">
    <property type="entry name" value="Ureohydrolase domain"/>
    <property type="match status" value="1"/>
</dbReference>
<dbReference type="InterPro" id="IPR023696">
    <property type="entry name" value="Ureohydrolase_dom_sf"/>
</dbReference>
<dbReference type="SUPFAM" id="SSF52768">
    <property type="entry name" value="Arginase/deacetylase"/>
    <property type="match status" value="1"/>
</dbReference>
<dbReference type="InterPro" id="IPR006035">
    <property type="entry name" value="Ureohydrolase"/>
</dbReference>
<dbReference type="Pfam" id="PF00491">
    <property type="entry name" value="Arginase"/>
    <property type="match status" value="1"/>
</dbReference>
<dbReference type="Proteomes" id="UP000541033">
    <property type="component" value="Unassembled WGS sequence"/>
</dbReference>
<evidence type="ECO:0000313" key="6">
    <source>
        <dbReference type="Proteomes" id="UP000541033"/>
    </source>
</evidence>
<dbReference type="GO" id="GO:0004053">
    <property type="term" value="F:arginase activity"/>
    <property type="evidence" value="ECO:0007669"/>
    <property type="project" value="UniProtKB-EC"/>
</dbReference>
<dbReference type="AlphaFoldDB" id="A0A7X5TU73"/>
<accession>A0A7X5TU73</accession>
<dbReference type="GO" id="GO:0005829">
    <property type="term" value="C:cytosol"/>
    <property type="evidence" value="ECO:0007669"/>
    <property type="project" value="TreeGrafter"/>
</dbReference>
<dbReference type="PANTHER" id="PTHR43782">
    <property type="entry name" value="ARGINASE"/>
    <property type="match status" value="1"/>
</dbReference>
<keyword evidence="6" id="KW-1185">Reference proteome</keyword>
<gene>
    <name evidence="5" type="ORF">FHX76_002870</name>
</gene>
<evidence type="ECO:0000313" key="5">
    <source>
        <dbReference type="EMBL" id="NIH54955.1"/>
    </source>
</evidence>
<dbReference type="PROSITE" id="PS51409">
    <property type="entry name" value="ARGINASE_2"/>
    <property type="match status" value="1"/>
</dbReference>
<proteinExistence type="inferred from homology"/>
<evidence type="ECO:0000256" key="3">
    <source>
        <dbReference type="ARBA" id="ARBA00023211"/>
    </source>
</evidence>